<sequence length="317" mass="33851">MHHARTHTRKHTLAVTAILAAGALLLAGCSDPTTQKGGDSSSSSPDGKDPIIVSSANFTTSEIVANLYAESLRDAGIPVETKFNVGSREAYVPALKDGSIDLIPDFTGNLLLFLNKDADMSSREKIDTQLATALQADGLEMLEPAPAEDKDALVVTEERAKQWKLQSIADLKAHNDELKIAGAPEFKQRPVGLPGLEKNYGVVPKEFVSISDGGGPATVKALVNGDVQAANIYTASSSIPANKFVVLEDPKFNFPSQNTVPVISEKKVTDQVKKVLNGVSAKLTTEELVKLDEMVTGPQKLEPNAAAKQWLKEKGLI</sequence>
<gene>
    <name evidence="4" type="ORF">JD292_05785</name>
</gene>
<keyword evidence="5" id="KW-1185">Reference proteome</keyword>
<evidence type="ECO:0000313" key="5">
    <source>
        <dbReference type="Proteomes" id="UP000618733"/>
    </source>
</evidence>
<dbReference type="AlphaFoldDB" id="A0A934UWE0"/>
<dbReference type="GO" id="GO:0043190">
    <property type="term" value="C:ATP-binding cassette (ABC) transporter complex"/>
    <property type="evidence" value="ECO:0007669"/>
    <property type="project" value="InterPro"/>
</dbReference>
<dbReference type="Gene3D" id="3.40.190.120">
    <property type="entry name" value="Osmoprotection protein (prox), domain 2"/>
    <property type="match status" value="1"/>
</dbReference>
<dbReference type="PROSITE" id="PS51257">
    <property type="entry name" value="PROKAR_LIPOPROTEIN"/>
    <property type="match status" value="1"/>
</dbReference>
<comment type="caution">
    <text evidence="4">The sequence shown here is derived from an EMBL/GenBank/DDBJ whole genome shotgun (WGS) entry which is preliminary data.</text>
</comment>
<feature type="signal peptide" evidence="2">
    <location>
        <begin position="1"/>
        <end position="26"/>
    </location>
</feature>
<evidence type="ECO:0000256" key="1">
    <source>
        <dbReference type="SAM" id="MobiDB-lite"/>
    </source>
</evidence>
<feature type="region of interest" description="Disordered" evidence="1">
    <location>
        <begin position="32"/>
        <end position="51"/>
    </location>
</feature>
<keyword evidence="2" id="KW-0732">Signal</keyword>
<evidence type="ECO:0000313" key="4">
    <source>
        <dbReference type="EMBL" id="MBK0421579.1"/>
    </source>
</evidence>
<proteinExistence type="predicted"/>
<dbReference type="Pfam" id="PF04069">
    <property type="entry name" value="OpuAC"/>
    <property type="match status" value="1"/>
</dbReference>
<dbReference type="Gene3D" id="3.40.190.10">
    <property type="entry name" value="Periplasmic binding protein-like II"/>
    <property type="match status" value="1"/>
</dbReference>
<feature type="domain" description="ABC-type glycine betaine transport system substrate-binding" evidence="3">
    <location>
        <begin position="49"/>
        <end position="313"/>
    </location>
</feature>
<dbReference type="InterPro" id="IPR007210">
    <property type="entry name" value="ABC_Gly_betaine_transp_sub-bd"/>
</dbReference>
<dbReference type="Proteomes" id="UP000618733">
    <property type="component" value="Unassembled WGS sequence"/>
</dbReference>
<evidence type="ECO:0000259" key="3">
    <source>
        <dbReference type="Pfam" id="PF04069"/>
    </source>
</evidence>
<feature type="compositionally biased region" description="Low complexity" evidence="1">
    <location>
        <begin position="36"/>
        <end position="45"/>
    </location>
</feature>
<protein>
    <submittedName>
        <fullName evidence="4">ABC transporter substrate-binding protein</fullName>
    </submittedName>
</protein>
<name>A0A934UWE0_9MICO</name>
<feature type="chain" id="PRO_5039432930" evidence="2">
    <location>
        <begin position="27"/>
        <end position="317"/>
    </location>
</feature>
<reference evidence="4" key="1">
    <citation type="submission" date="2020-12" db="EMBL/GenBank/DDBJ databases">
        <title>Leucobacter sp. CAS2, isolated from Chromium sludge.</title>
        <authorList>
            <person name="Xu Z."/>
        </authorList>
    </citation>
    <scope>NUCLEOTIDE SEQUENCE</scope>
    <source>
        <strain evidence="4">CSA2</strain>
    </source>
</reference>
<dbReference type="RefSeq" id="WP_200131793.1">
    <property type="nucleotide sequence ID" value="NZ_JAEHOI010000005.1"/>
</dbReference>
<dbReference type="SUPFAM" id="SSF53850">
    <property type="entry name" value="Periplasmic binding protein-like II"/>
    <property type="match status" value="1"/>
</dbReference>
<dbReference type="EMBL" id="JAEHOI010000005">
    <property type="protein sequence ID" value="MBK0421579.1"/>
    <property type="molecule type" value="Genomic_DNA"/>
</dbReference>
<evidence type="ECO:0000256" key="2">
    <source>
        <dbReference type="SAM" id="SignalP"/>
    </source>
</evidence>
<organism evidence="4 5">
    <name type="scientific">Leucobacter edaphi</name>
    <dbReference type="NCBI Taxonomy" id="2796472"/>
    <lineage>
        <taxon>Bacteria</taxon>
        <taxon>Bacillati</taxon>
        <taxon>Actinomycetota</taxon>
        <taxon>Actinomycetes</taxon>
        <taxon>Micrococcales</taxon>
        <taxon>Microbacteriaceae</taxon>
        <taxon>Leucobacter</taxon>
    </lineage>
</organism>
<dbReference type="CDD" id="cd13606">
    <property type="entry name" value="PBP2_ProX_like"/>
    <property type="match status" value="1"/>
</dbReference>
<accession>A0A934UWE0</accession>
<dbReference type="GO" id="GO:0022857">
    <property type="term" value="F:transmembrane transporter activity"/>
    <property type="evidence" value="ECO:0007669"/>
    <property type="project" value="InterPro"/>
</dbReference>